<sequence length="63" mass="6792">EQETPLHIAARLGNVDMVQLLLQYGASGDAPSKDLYTALHLAAKEGHYQVLVSSLSTPSRSLE</sequence>
<feature type="repeat" description="ANK" evidence="3">
    <location>
        <begin position="1"/>
        <end position="33"/>
    </location>
</feature>
<dbReference type="Gene3D" id="1.25.40.20">
    <property type="entry name" value="Ankyrin repeat-containing domain"/>
    <property type="match status" value="1"/>
</dbReference>
<protein>
    <submittedName>
        <fullName evidence="4">Uncharacterized protein</fullName>
    </submittedName>
</protein>
<dbReference type="InterPro" id="IPR036770">
    <property type="entry name" value="Ankyrin_rpt-contain_sf"/>
</dbReference>
<dbReference type="PROSITE" id="PS50088">
    <property type="entry name" value="ANK_REPEAT"/>
    <property type="match status" value="1"/>
</dbReference>
<proteinExistence type="predicted"/>
<keyword evidence="2 3" id="KW-0040">ANK repeat</keyword>
<evidence type="ECO:0000256" key="1">
    <source>
        <dbReference type="ARBA" id="ARBA00022737"/>
    </source>
</evidence>
<dbReference type="Proteomes" id="UP001187531">
    <property type="component" value="Unassembled WGS sequence"/>
</dbReference>
<dbReference type="Pfam" id="PF12796">
    <property type="entry name" value="Ank_2"/>
    <property type="match status" value="1"/>
</dbReference>
<dbReference type="PANTHER" id="PTHR24166">
    <property type="entry name" value="ROLLING PEBBLES, ISOFORM B"/>
    <property type="match status" value="1"/>
</dbReference>
<dbReference type="SUPFAM" id="SSF48403">
    <property type="entry name" value="Ankyrin repeat"/>
    <property type="match status" value="1"/>
</dbReference>
<organism evidence="4 5">
    <name type="scientific">Artemia franciscana</name>
    <name type="common">Brine shrimp</name>
    <name type="synonym">Artemia sanfranciscana</name>
    <dbReference type="NCBI Taxonomy" id="6661"/>
    <lineage>
        <taxon>Eukaryota</taxon>
        <taxon>Metazoa</taxon>
        <taxon>Ecdysozoa</taxon>
        <taxon>Arthropoda</taxon>
        <taxon>Crustacea</taxon>
        <taxon>Branchiopoda</taxon>
        <taxon>Anostraca</taxon>
        <taxon>Artemiidae</taxon>
        <taxon>Artemia</taxon>
    </lineage>
</organism>
<feature type="non-terminal residue" evidence="4">
    <location>
        <position position="1"/>
    </location>
</feature>
<keyword evidence="5" id="KW-1185">Reference proteome</keyword>
<evidence type="ECO:0000313" key="4">
    <source>
        <dbReference type="EMBL" id="KAK2702425.1"/>
    </source>
</evidence>
<dbReference type="AlphaFoldDB" id="A0AA88H5V5"/>
<dbReference type="EMBL" id="JAVRJZ010000370">
    <property type="protein sequence ID" value="KAK2702425.1"/>
    <property type="molecule type" value="Genomic_DNA"/>
</dbReference>
<reference evidence="4" key="1">
    <citation type="submission" date="2023-07" db="EMBL/GenBank/DDBJ databases">
        <title>Chromosome-level genome assembly of Artemia franciscana.</title>
        <authorList>
            <person name="Jo E."/>
        </authorList>
    </citation>
    <scope>NUCLEOTIDE SEQUENCE</scope>
    <source>
        <tissue evidence="4">Whole body</tissue>
    </source>
</reference>
<dbReference type="PROSITE" id="PS50297">
    <property type="entry name" value="ANK_REP_REGION"/>
    <property type="match status" value="1"/>
</dbReference>
<dbReference type="PANTHER" id="PTHR24166:SF48">
    <property type="entry name" value="PROTEIN VAPYRIN"/>
    <property type="match status" value="1"/>
</dbReference>
<name>A0AA88H5V5_ARTSF</name>
<evidence type="ECO:0000256" key="2">
    <source>
        <dbReference type="ARBA" id="ARBA00023043"/>
    </source>
</evidence>
<comment type="caution">
    <text evidence="4">The sequence shown here is derived from an EMBL/GenBank/DDBJ whole genome shotgun (WGS) entry which is preliminary data.</text>
</comment>
<accession>A0AA88H5V5</accession>
<evidence type="ECO:0000313" key="5">
    <source>
        <dbReference type="Proteomes" id="UP001187531"/>
    </source>
</evidence>
<dbReference type="SMART" id="SM00248">
    <property type="entry name" value="ANK"/>
    <property type="match status" value="2"/>
</dbReference>
<dbReference type="InterPro" id="IPR050889">
    <property type="entry name" value="Dendritic_Spine_Reg/Scaffold"/>
</dbReference>
<evidence type="ECO:0000256" key="3">
    <source>
        <dbReference type="PROSITE-ProRule" id="PRU00023"/>
    </source>
</evidence>
<dbReference type="InterPro" id="IPR002110">
    <property type="entry name" value="Ankyrin_rpt"/>
</dbReference>
<gene>
    <name evidence="4" type="ORF">QYM36_018965</name>
</gene>
<keyword evidence="1" id="KW-0677">Repeat</keyword>